<evidence type="ECO:0000256" key="1">
    <source>
        <dbReference type="ARBA" id="ARBA00004651"/>
    </source>
</evidence>
<sequence>MGLTPDSITAVLVRLDSRAATFQVQSYVNNFRAEPLLPILPGVALHELWSLMGVAEHALLLVSTFVVIVGLIGMLAVMLAGLNERRREMAILRSVGARPRQISLLLACETLFLAVAGIAMGMALLYLSLYVAQPIVQAHYGIHLAIAPPGTHETLLLSLVPGRGLRSEPDPGPSGVPHGVGRWTRSEDLVNITPANRE</sequence>
<protein>
    <submittedName>
        <fullName evidence="8">ABC-type antimicrobial peptide transport system, permease component</fullName>
    </submittedName>
</protein>
<keyword evidence="3 6" id="KW-0812">Transmembrane</keyword>
<evidence type="ECO:0000256" key="3">
    <source>
        <dbReference type="ARBA" id="ARBA00022692"/>
    </source>
</evidence>
<dbReference type="GO" id="GO:0005886">
    <property type="term" value="C:plasma membrane"/>
    <property type="evidence" value="ECO:0007669"/>
    <property type="project" value="UniProtKB-SubCell"/>
</dbReference>
<dbReference type="HOGENOM" id="CLU_1440464_0_0_6"/>
<keyword evidence="2" id="KW-1003">Cell membrane</keyword>
<evidence type="ECO:0000313" key="8">
    <source>
        <dbReference type="EMBL" id="AGA32619.1"/>
    </source>
</evidence>
<dbReference type="InterPro" id="IPR051125">
    <property type="entry name" value="ABC-4/HrtB_transporter"/>
</dbReference>
<name>L0DSM7_THIND</name>
<evidence type="ECO:0000256" key="2">
    <source>
        <dbReference type="ARBA" id="ARBA00022475"/>
    </source>
</evidence>
<feature type="transmembrane region" description="Helical" evidence="6">
    <location>
        <begin position="102"/>
        <end position="127"/>
    </location>
</feature>
<accession>L0DSM7</accession>
<evidence type="ECO:0000259" key="7">
    <source>
        <dbReference type="Pfam" id="PF02687"/>
    </source>
</evidence>
<dbReference type="PANTHER" id="PTHR43738">
    <property type="entry name" value="ABC TRANSPORTER, MEMBRANE PROTEIN"/>
    <property type="match status" value="1"/>
</dbReference>
<keyword evidence="9" id="KW-1185">Reference proteome</keyword>
<dbReference type="Pfam" id="PF02687">
    <property type="entry name" value="FtsX"/>
    <property type="match status" value="1"/>
</dbReference>
<reference evidence="8" key="1">
    <citation type="submission" date="2015-12" db="EMBL/GenBank/DDBJ databases">
        <authorList>
            <person name="Tikhonova T.V."/>
            <person name="Pavlov A.R."/>
            <person name="Beletsky A.V."/>
            <person name="Mardanov A.V."/>
            <person name="Sorokin D.Y."/>
            <person name="Ravin N.V."/>
            <person name="Popov V.O."/>
        </authorList>
    </citation>
    <scope>NUCLEOTIDE SEQUENCE</scope>
    <source>
        <strain evidence="8">DSM 14787</strain>
    </source>
</reference>
<dbReference type="PANTHER" id="PTHR43738:SF2">
    <property type="entry name" value="ABC TRANSPORTER PERMEASE"/>
    <property type="match status" value="1"/>
</dbReference>
<feature type="domain" description="ABC3 transporter permease C-terminal" evidence="7">
    <location>
        <begin position="61"/>
        <end position="149"/>
    </location>
</feature>
<keyword evidence="4 6" id="KW-1133">Transmembrane helix</keyword>
<proteinExistence type="predicted"/>
<evidence type="ECO:0000313" key="9">
    <source>
        <dbReference type="Proteomes" id="UP000010809"/>
    </source>
</evidence>
<dbReference type="Proteomes" id="UP000010809">
    <property type="component" value="Chromosome"/>
</dbReference>
<dbReference type="PATRIC" id="fig|1255043.3.peg.937"/>
<dbReference type="AlphaFoldDB" id="L0DSM7"/>
<dbReference type="EMBL" id="CP003989">
    <property type="protein sequence ID" value="AGA32619.1"/>
    <property type="molecule type" value="Genomic_DNA"/>
</dbReference>
<feature type="transmembrane region" description="Helical" evidence="6">
    <location>
        <begin position="58"/>
        <end position="82"/>
    </location>
</feature>
<gene>
    <name evidence="8" type="ordered locus">TVNIR_0931</name>
</gene>
<dbReference type="KEGG" id="tni:TVNIR_0931"/>
<keyword evidence="5 6" id="KW-0472">Membrane</keyword>
<dbReference type="STRING" id="1255043.TVNIR_0931"/>
<dbReference type="eggNOG" id="COG0577">
    <property type="taxonomic scope" value="Bacteria"/>
</dbReference>
<organism evidence="8 9">
    <name type="scientific">Thioalkalivibrio nitratireducens (strain DSM 14787 / UNIQEM 213 / ALEN2)</name>
    <dbReference type="NCBI Taxonomy" id="1255043"/>
    <lineage>
        <taxon>Bacteria</taxon>
        <taxon>Pseudomonadati</taxon>
        <taxon>Pseudomonadota</taxon>
        <taxon>Gammaproteobacteria</taxon>
        <taxon>Chromatiales</taxon>
        <taxon>Ectothiorhodospiraceae</taxon>
        <taxon>Thioalkalivibrio</taxon>
    </lineage>
</organism>
<evidence type="ECO:0000256" key="4">
    <source>
        <dbReference type="ARBA" id="ARBA00022989"/>
    </source>
</evidence>
<dbReference type="InterPro" id="IPR003838">
    <property type="entry name" value="ABC3_permease_C"/>
</dbReference>
<evidence type="ECO:0000256" key="5">
    <source>
        <dbReference type="ARBA" id="ARBA00023136"/>
    </source>
</evidence>
<evidence type="ECO:0000256" key="6">
    <source>
        <dbReference type="SAM" id="Phobius"/>
    </source>
</evidence>
<comment type="subcellular location">
    <subcellularLocation>
        <location evidence="1">Cell membrane</location>
        <topology evidence="1">Multi-pass membrane protein</topology>
    </subcellularLocation>
</comment>